<dbReference type="RefSeq" id="WP_213946592.1">
    <property type="nucleotide sequence ID" value="NZ_JAHCMY010000018.1"/>
</dbReference>
<dbReference type="Gene3D" id="2.70.98.10">
    <property type="match status" value="1"/>
</dbReference>
<feature type="binding site" evidence="14">
    <location>
        <begin position="106"/>
        <end position="107"/>
    </location>
    <ligand>
        <name>beta-D-galactose</name>
        <dbReference type="ChEBI" id="CHEBI:27667"/>
    </ligand>
</feature>
<dbReference type="GO" id="GO:0006006">
    <property type="term" value="P:glucose metabolic process"/>
    <property type="evidence" value="ECO:0007669"/>
    <property type="project" value="TreeGrafter"/>
</dbReference>
<evidence type="ECO:0000256" key="14">
    <source>
        <dbReference type="PIRSR" id="PIRSR005096-3"/>
    </source>
</evidence>
<keyword evidence="8" id="KW-0106">Calcium</keyword>
<reference evidence="17 18" key="1">
    <citation type="submission" date="2021-05" db="EMBL/GenBank/DDBJ databases">
        <authorList>
            <person name="Zhang Z.D."/>
            <person name="Osman G."/>
        </authorList>
    </citation>
    <scope>NUCLEOTIDE SEQUENCE [LARGE SCALE GENOMIC DNA]</scope>
    <source>
        <strain evidence="17 18">KCTC 32217</strain>
    </source>
</reference>
<evidence type="ECO:0000313" key="17">
    <source>
        <dbReference type="EMBL" id="MBS9525733.1"/>
    </source>
</evidence>
<dbReference type="SUPFAM" id="SSF74650">
    <property type="entry name" value="Galactose mutarotase-like"/>
    <property type="match status" value="1"/>
</dbReference>
<evidence type="ECO:0000256" key="5">
    <source>
        <dbReference type="ARBA" id="ARBA00011245"/>
    </source>
</evidence>
<dbReference type="Proteomes" id="UP001319104">
    <property type="component" value="Unassembled WGS sequence"/>
</dbReference>
<evidence type="ECO:0000256" key="8">
    <source>
        <dbReference type="ARBA" id="ARBA00022837"/>
    </source>
</evidence>
<keyword evidence="18" id="KW-1185">Reference proteome</keyword>
<evidence type="ECO:0000256" key="3">
    <source>
        <dbReference type="ARBA" id="ARBA00005028"/>
    </source>
</evidence>
<dbReference type="PROSITE" id="PS51257">
    <property type="entry name" value="PROKAR_LIPOPROTEIN"/>
    <property type="match status" value="1"/>
</dbReference>
<evidence type="ECO:0000256" key="10">
    <source>
        <dbReference type="ARBA" id="ARBA00023277"/>
    </source>
</evidence>
<dbReference type="EMBL" id="JAHCMY010000018">
    <property type="protein sequence ID" value="MBS9525733.1"/>
    <property type="molecule type" value="Genomic_DNA"/>
</dbReference>
<dbReference type="CDD" id="cd09019">
    <property type="entry name" value="galactose_mutarotase_like"/>
    <property type="match status" value="1"/>
</dbReference>
<keyword evidence="16" id="KW-0732">Signal</keyword>
<organism evidence="17 18">
    <name type="scientific">Litoribacter ruber</name>
    <dbReference type="NCBI Taxonomy" id="702568"/>
    <lineage>
        <taxon>Bacteria</taxon>
        <taxon>Pseudomonadati</taxon>
        <taxon>Bacteroidota</taxon>
        <taxon>Cytophagia</taxon>
        <taxon>Cytophagales</taxon>
        <taxon>Cyclobacteriaceae</taxon>
        <taxon>Litoribacter</taxon>
    </lineage>
</organism>
<dbReference type="InterPro" id="IPR008183">
    <property type="entry name" value="Aldose_1/G6P_1-epimerase"/>
</dbReference>
<sequence length="377" mass="41951">MRSSKRMIALVCAGAMSTWLSCTADKQQDEDTFNTQINGKEVNLYHLRNNHGMEMSVTNYGGRVVKLVVPNKDGQLEDVVLGFDSVQEYRESSEAYFGAAIGRYGNRIANGRFTLDGEEYELARNNGPNALHGGPGGFHNVVWEVVEFDDQRIVLQYISADWEEGYPGRLEVQMSYHLTDDNEFRIDYKANTDRKTVVNLTHHSFFNLNGAGKADVRDHVLQLNASAFTPVDSVLIPYGEIRAVAGTPFDFTKATAIGGRIDQDHEQLQFGGGYDHNFVLDKEEVGAMTLAATVFAPQTGIKMEVFTTEPGIQFYSGNFLDGSVSGKDGRTYGYRGAFCLETQHFPDSPNQPNFPSTELESGDTYTQTSIYKFSVQK</sequence>
<proteinExistence type="inferred from homology"/>
<dbReference type="GO" id="GO:0005737">
    <property type="term" value="C:cytoplasm"/>
    <property type="evidence" value="ECO:0007669"/>
    <property type="project" value="UniProtKB-SubCell"/>
</dbReference>
<dbReference type="EC" id="5.1.3.3" evidence="11"/>
<feature type="region of interest" description="Disordered" evidence="15">
    <location>
        <begin position="344"/>
        <end position="363"/>
    </location>
</feature>
<evidence type="ECO:0000256" key="7">
    <source>
        <dbReference type="ARBA" id="ARBA00022553"/>
    </source>
</evidence>
<dbReference type="AlphaFoldDB" id="A0AAP2CJ70"/>
<dbReference type="GO" id="GO:0030246">
    <property type="term" value="F:carbohydrate binding"/>
    <property type="evidence" value="ECO:0007669"/>
    <property type="project" value="InterPro"/>
</dbReference>
<evidence type="ECO:0000256" key="1">
    <source>
        <dbReference type="ARBA" id="ARBA00001913"/>
    </source>
</evidence>
<dbReference type="GO" id="GO:0004034">
    <property type="term" value="F:aldose 1-epimerase activity"/>
    <property type="evidence" value="ECO:0007669"/>
    <property type="project" value="UniProtKB-EC"/>
</dbReference>
<dbReference type="InterPro" id="IPR014718">
    <property type="entry name" value="GH-type_carb-bd"/>
</dbReference>
<evidence type="ECO:0000256" key="13">
    <source>
        <dbReference type="PIRSR" id="PIRSR005096-2"/>
    </source>
</evidence>
<dbReference type="PANTHER" id="PTHR10091">
    <property type="entry name" value="ALDOSE-1-EPIMERASE"/>
    <property type="match status" value="1"/>
</dbReference>
<keyword evidence="10 11" id="KW-0119">Carbohydrate metabolism</keyword>
<comment type="similarity">
    <text evidence="4 11">Belongs to the aldose epimerase family.</text>
</comment>
<comment type="subcellular location">
    <subcellularLocation>
        <location evidence="2">Cytoplasm</location>
    </subcellularLocation>
</comment>
<feature type="active site" description="Proton donor" evidence="12">
    <location>
        <position position="203"/>
    </location>
</feature>
<feature type="chain" id="PRO_5042977413" description="Aldose 1-epimerase" evidence="16">
    <location>
        <begin position="25"/>
        <end position="377"/>
    </location>
</feature>
<comment type="pathway">
    <text evidence="3 11">Carbohydrate metabolism; hexose metabolism.</text>
</comment>
<gene>
    <name evidence="17" type="ORF">KI659_17065</name>
</gene>
<evidence type="ECO:0000256" key="11">
    <source>
        <dbReference type="PIRNR" id="PIRNR005096"/>
    </source>
</evidence>
<dbReference type="FunFam" id="2.70.98.10:FF:000003">
    <property type="entry name" value="Aldose 1-epimerase"/>
    <property type="match status" value="1"/>
</dbReference>
<keyword evidence="6" id="KW-0963">Cytoplasm</keyword>
<evidence type="ECO:0000256" key="12">
    <source>
        <dbReference type="PIRSR" id="PIRSR005096-1"/>
    </source>
</evidence>
<comment type="catalytic activity">
    <reaction evidence="11">
        <text>alpha-D-glucose = beta-D-glucose</text>
        <dbReference type="Rhea" id="RHEA:10264"/>
        <dbReference type="ChEBI" id="CHEBI:15903"/>
        <dbReference type="ChEBI" id="CHEBI:17925"/>
        <dbReference type="EC" id="5.1.3.3"/>
    </reaction>
</comment>
<dbReference type="NCBIfam" id="NF008277">
    <property type="entry name" value="PRK11055.1"/>
    <property type="match status" value="1"/>
</dbReference>
<feature type="active site" description="Proton acceptor" evidence="12">
    <location>
        <position position="341"/>
    </location>
</feature>
<comment type="caution">
    <text evidence="17">The sequence shown here is derived from an EMBL/GenBank/DDBJ whole genome shotgun (WGS) entry which is preliminary data.</text>
</comment>
<evidence type="ECO:0000313" key="18">
    <source>
        <dbReference type="Proteomes" id="UP001319104"/>
    </source>
</evidence>
<accession>A0AAP2CJ70</accession>
<dbReference type="PIRSF" id="PIRSF005096">
    <property type="entry name" value="GALM"/>
    <property type="match status" value="1"/>
</dbReference>
<keyword evidence="9 11" id="KW-0413">Isomerase</keyword>
<evidence type="ECO:0000256" key="4">
    <source>
        <dbReference type="ARBA" id="ARBA00006206"/>
    </source>
</evidence>
<dbReference type="InterPro" id="IPR011013">
    <property type="entry name" value="Gal_mutarotase_sf_dom"/>
</dbReference>
<comment type="cofactor">
    <cofactor evidence="1">
        <name>Ca(2+)</name>
        <dbReference type="ChEBI" id="CHEBI:29108"/>
    </cofactor>
</comment>
<dbReference type="InterPro" id="IPR015443">
    <property type="entry name" value="Aldose_1-epimerase"/>
</dbReference>
<feature type="binding site" evidence="13">
    <location>
        <position position="275"/>
    </location>
    <ligand>
        <name>beta-D-galactose</name>
        <dbReference type="ChEBI" id="CHEBI:27667"/>
    </ligand>
</feature>
<feature type="signal peptide" evidence="16">
    <location>
        <begin position="1"/>
        <end position="24"/>
    </location>
</feature>
<protein>
    <recommendedName>
        <fullName evidence="11">Aldose 1-epimerase</fullName>
        <ecNumber evidence="11">5.1.3.3</ecNumber>
    </recommendedName>
</protein>
<feature type="compositionally biased region" description="Polar residues" evidence="15">
    <location>
        <begin position="348"/>
        <end position="363"/>
    </location>
</feature>
<evidence type="ECO:0000256" key="16">
    <source>
        <dbReference type="SAM" id="SignalP"/>
    </source>
</evidence>
<dbReference type="PANTHER" id="PTHR10091:SF0">
    <property type="entry name" value="GALACTOSE MUTAROTASE"/>
    <property type="match status" value="1"/>
</dbReference>
<comment type="subunit">
    <text evidence="5">Monomer.</text>
</comment>
<name>A0AAP2CJ70_9BACT</name>
<dbReference type="GO" id="GO:0033499">
    <property type="term" value="P:galactose catabolic process via UDP-galactose, Leloir pathway"/>
    <property type="evidence" value="ECO:0007669"/>
    <property type="project" value="TreeGrafter"/>
</dbReference>
<evidence type="ECO:0000256" key="15">
    <source>
        <dbReference type="SAM" id="MobiDB-lite"/>
    </source>
</evidence>
<dbReference type="InterPro" id="IPR047215">
    <property type="entry name" value="Galactose_mutarotase-like"/>
</dbReference>
<keyword evidence="7" id="KW-0597">Phosphoprotein</keyword>
<evidence type="ECO:0000256" key="9">
    <source>
        <dbReference type="ARBA" id="ARBA00023235"/>
    </source>
</evidence>
<evidence type="ECO:0000256" key="6">
    <source>
        <dbReference type="ARBA" id="ARBA00022490"/>
    </source>
</evidence>
<evidence type="ECO:0000256" key="2">
    <source>
        <dbReference type="ARBA" id="ARBA00004496"/>
    </source>
</evidence>
<dbReference type="Pfam" id="PF01263">
    <property type="entry name" value="Aldose_epim"/>
    <property type="match status" value="1"/>
</dbReference>